<dbReference type="SMR" id="A2DHG3"/>
<feature type="region of interest" description="Disordered" evidence="2">
    <location>
        <begin position="289"/>
        <end position="326"/>
    </location>
</feature>
<feature type="coiled-coil region" evidence="1">
    <location>
        <begin position="144"/>
        <end position="211"/>
    </location>
</feature>
<evidence type="ECO:0000256" key="2">
    <source>
        <dbReference type="SAM" id="MobiDB-lite"/>
    </source>
</evidence>
<dbReference type="InParanoid" id="A2DHG3"/>
<dbReference type="VEuPathDB" id="TrichDB:TVAG_021830"/>
<evidence type="ECO:0000313" key="4">
    <source>
        <dbReference type="Proteomes" id="UP000001542"/>
    </source>
</evidence>
<gene>
    <name evidence="3" type="ORF">TVAG_021830</name>
</gene>
<reference evidence="3" key="1">
    <citation type="submission" date="2006-10" db="EMBL/GenBank/DDBJ databases">
        <authorList>
            <person name="Amadeo P."/>
            <person name="Zhao Q."/>
            <person name="Wortman J."/>
            <person name="Fraser-Liggett C."/>
            <person name="Carlton J."/>
        </authorList>
    </citation>
    <scope>NUCLEOTIDE SEQUENCE</scope>
    <source>
        <strain evidence="3">G3</strain>
    </source>
</reference>
<evidence type="ECO:0000313" key="3">
    <source>
        <dbReference type="EMBL" id="EAY20236.1"/>
    </source>
</evidence>
<sequence length="361" mass="42358">MNRSKFPSPRISYPSVYSQRTRFKTKKFPKSAREKYLPPLEEPIDEFHDPLTLENDKRLLLEEIEQIKSEIKPLNAQIDEFQKQYFGTSEEGPQSPRSMALNTQKYISAQVANLHTEQDELCIELARVRRLYSEKTQNKLNFDINYQRSQLNDLTAEYNQLTAQINISKNELDQLMASDSTYLIQNQAKQIQLLQNTLSQLQADESEMIQKYMSLVNDVPQVAQTENILAQKKRQLITAEHTKIRFSVELRKLRKEYDDQISYLEREIADRENQAQIKQNRDNWRKILFEPSRSRQTNTSSVPAENTTKSIENNNQNQANLAETNNEEEEMLDIKEFIHSDTFFADQFNEISHSLIIPSEK</sequence>
<feature type="coiled-coil region" evidence="1">
    <location>
        <begin position="254"/>
        <end position="281"/>
    </location>
</feature>
<name>A2DHG3_TRIV3</name>
<feature type="compositionally biased region" description="Low complexity" evidence="2">
    <location>
        <begin position="312"/>
        <end position="324"/>
    </location>
</feature>
<protein>
    <submittedName>
        <fullName evidence="3">Uncharacterized protein</fullName>
    </submittedName>
</protein>
<feature type="coiled-coil region" evidence="1">
    <location>
        <begin position="57"/>
        <end position="84"/>
    </location>
</feature>
<proteinExistence type="predicted"/>
<dbReference type="VEuPathDB" id="TrichDB:TVAGG3_0678610"/>
<dbReference type="KEGG" id="tva:5465770"/>
<keyword evidence="1" id="KW-0175">Coiled coil</keyword>
<keyword evidence="4" id="KW-1185">Reference proteome</keyword>
<dbReference type="AlphaFoldDB" id="A2DHG3"/>
<accession>A2DHG3</accession>
<dbReference type="RefSeq" id="XP_001581222.1">
    <property type="nucleotide sequence ID" value="XM_001581172.1"/>
</dbReference>
<feature type="compositionally biased region" description="Polar residues" evidence="2">
    <location>
        <begin position="294"/>
        <end position="311"/>
    </location>
</feature>
<evidence type="ECO:0000256" key="1">
    <source>
        <dbReference type="SAM" id="Coils"/>
    </source>
</evidence>
<reference evidence="3" key="2">
    <citation type="journal article" date="2007" name="Science">
        <title>Draft genome sequence of the sexually transmitted pathogen Trichomonas vaginalis.</title>
        <authorList>
            <person name="Carlton J.M."/>
            <person name="Hirt R.P."/>
            <person name="Silva J.C."/>
            <person name="Delcher A.L."/>
            <person name="Schatz M."/>
            <person name="Zhao Q."/>
            <person name="Wortman J.R."/>
            <person name="Bidwell S.L."/>
            <person name="Alsmark U.C.M."/>
            <person name="Besteiro S."/>
            <person name="Sicheritz-Ponten T."/>
            <person name="Noel C.J."/>
            <person name="Dacks J.B."/>
            <person name="Foster P.G."/>
            <person name="Simillion C."/>
            <person name="Van de Peer Y."/>
            <person name="Miranda-Saavedra D."/>
            <person name="Barton G.J."/>
            <person name="Westrop G.D."/>
            <person name="Mueller S."/>
            <person name="Dessi D."/>
            <person name="Fiori P.L."/>
            <person name="Ren Q."/>
            <person name="Paulsen I."/>
            <person name="Zhang H."/>
            <person name="Bastida-Corcuera F.D."/>
            <person name="Simoes-Barbosa A."/>
            <person name="Brown M.T."/>
            <person name="Hayes R.D."/>
            <person name="Mukherjee M."/>
            <person name="Okumura C.Y."/>
            <person name="Schneider R."/>
            <person name="Smith A.J."/>
            <person name="Vanacova S."/>
            <person name="Villalvazo M."/>
            <person name="Haas B.J."/>
            <person name="Pertea M."/>
            <person name="Feldblyum T.V."/>
            <person name="Utterback T.R."/>
            <person name="Shu C.L."/>
            <person name="Osoegawa K."/>
            <person name="de Jong P.J."/>
            <person name="Hrdy I."/>
            <person name="Horvathova L."/>
            <person name="Zubacova Z."/>
            <person name="Dolezal P."/>
            <person name="Malik S.B."/>
            <person name="Logsdon J.M. Jr."/>
            <person name="Henze K."/>
            <person name="Gupta A."/>
            <person name="Wang C.C."/>
            <person name="Dunne R.L."/>
            <person name="Upcroft J.A."/>
            <person name="Upcroft P."/>
            <person name="White O."/>
            <person name="Salzberg S.L."/>
            <person name="Tang P."/>
            <person name="Chiu C.-H."/>
            <person name="Lee Y.-S."/>
            <person name="Embley T.M."/>
            <person name="Coombs G.H."/>
            <person name="Mottram J.C."/>
            <person name="Tachezy J."/>
            <person name="Fraser-Liggett C.M."/>
            <person name="Johnson P.J."/>
        </authorList>
    </citation>
    <scope>NUCLEOTIDE SEQUENCE [LARGE SCALE GENOMIC DNA]</scope>
    <source>
        <strain evidence="3">G3</strain>
    </source>
</reference>
<dbReference type="Proteomes" id="UP000001542">
    <property type="component" value="Unassembled WGS sequence"/>
</dbReference>
<dbReference type="EMBL" id="DS113200">
    <property type="protein sequence ID" value="EAY20236.1"/>
    <property type="molecule type" value="Genomic_DNA"/>
</dbReference>
<organism evidence="3 4">
    <name type="scientific">Trichomonas vaginalis (strain ATCC PRA-98 / G3)</name>
    <dbReference type="NCBI Taxonomy" id="412133"/>
    <lineage>
        <taxon>Eukaryota</taxon>
        <taxon>Metamonada</taxon>
        <taxon>Parabasalia</taxon>
        <taxon>Trichomonadida</taxon>
        <taxon>Trichomonadidae</taxon>
        <taxon>Trichomonas</taxon>
    </lineage>
</organism>